<evidence type="ECO:0000313" key="4">
    <source>
        <dbReference type="Proteomes" id="UP000321532"/>
    </source>
</evidence>
<dbReference type="PANTHER" id="PTHR34599">
    <property type="entry name" value="PEROXIDASE-RELATED"/>
    <property type="match status" value="1"/>
</dbReference>
<proteinExistence type="predicted"/>
<sequence length="479" mass="52286">MSGCEKADLSGPRFEAANPQDQDLSGGTWKTIILKTSATVSVPVPDAATSPAYQQELSEIKRLQTQLSGSQREAIQYWSAGATLRWNEICRQLVAKYNIAPQVGAAPDPQSPFANPVVAARIYALLSVAQYDALVSAWHHKFKFNRVAPVQTDNQIKLLVPASSLPSYPSEDAVVAAASLEVLKFIFPKEAEFLSNKATEHQESRLLAGANVRTDLTAGAALGKEVALKVLDYARKDRMNLAGDAKNTWEQALVPVKWKSLDVPVRGPMLPLAGNVKTWYDSTALMTGLPGPPPAVGSTEFNQALAEVRKIADSRTREQWRISDFWADGGGTPTPPGHWNQIAASLIRQEQCSELRTARILALLNRALFDAAICCWRTKYTYYIPRPSQMDPKIKTATGIPNFPSYTSGHATFSGAAATVLTYLFPQNGENLKKQAEEAALSRLYGGIHYRFDNEAGLVCGQNIGKEAIKWGRTDGSPQ</sequence>
<dbReference type="InterPro" id="IPR016119">
    <property type="entry name" value="Br/Cl_peroxidase_C"/>
</dbReference>
<evidence type="ECO:0000313" key="3">
    <source>
        <dbReference type="EMBL" id="GEO04137.1"/>
    </source>
</evidence>
<feature type="region of interest" description="Disordered" evidence="1">
    <location>
        <begin position="1"/>
        <end position="22"/>
    </location>
</feature>
<dbReference type="PANTHER" id="PTHR34599:SF1">
    <property type="entry name" value="PHOSPHATIDIC ACID PHOSPHATASE TYPE 2_HALOPEROXIDASE DOMAIN-CONTAINING PROTEIN"/>
    <property type="match status" value="1"/>
</dbReference>
<dbReference type="Gene3D" id="1.10.606.20">
    <property type="match status" value="1"/>
</dbReference>
<evidence type="ECO:0000259" key="2">
    <source>
        <dbReference type="Pfam" id="PF01569"/>
    </source>
</evidence>
<name>A0A512AX98_9BACT</name>
<dbReference type="Proteomes" id="UP000321532">
    <property type="component" value="Unassembled WGS sequence"/>
</dbReference>
<protein>
    <recommendedName>
        <fullName evidence="2">Phosphatidic acid phosphatase type 2/haloperoxidase domain-containing protein</fullName>
    </recommendedName>
</protein>
<organism evidence="3 4">
    <name type="scientific">Adhaeribacter aerolatus</name>
    <dbReference type="NCBI Taxonomy" id="670289"/>
    <lineage>
        <taxon>Bacteria</taxon>
        <taxon>Pseudomonadati</taxon>
        <taxon>Bacteroidota</taxon>
        <taxon>Cytophagia</taxon>
        <taxon>Cytophagales</taxon>
        <taxon>Hymenobacteraceae</taxon>
        <taxon>Adhaeribacter</taxon>
    </lineage>
</organism>
<dbReference type="InterPro" id="IPR000326">
    <property type="entry name" value="PAP2/HPO"/>
</dbReference>
<dbReference type="InterPro" id="IPR036938">
    <property type="entry name" value="PAP2/HPO_sf"/>
</dbReference>
<dbReference type="GO" id="GO:0004601">
    <property type="term" value="F:peroxidase activity"/>
    <property type="evidence" value="ECO:0007669"/>
    <property type="project" value="InterPro"/>
</dbReference>
<dbReference type="AlphaFoldDB" id="A0A512AX98"/>
<dbReference type="SUPFAM" id="SSF48317">
    <property type="entry name" value="Acid phosphatase/Vanadium-dependent haloperoxidase"/>
    <property type="match status" value="2"/>
</dbReference>
<evidence type="ECO:0000256" key="1">
    <source>
        <dbReference type="SAM" id="MobiDB-lite"/>
    </source>
</evidence>
<dbReference type="Gene3D" id="1.10.606.10">
    <property type="entry name" value="Vanadium-containing Chloroperoxidase, domain 2"/>
    <property type="match status" value="1"/>
</dbReference>
<comment type="caution">
    <text evidence="3">The sequence shown here is derived from an EMBL/GenBank/DDBJ whole genome shotgun (WGS) entry which is preliminary data.</text>
</comment>
<dbReference type="CDD" id="cd03398">
    <property type="entry name" value="PAP2_haloperoxidase"/>
    <property type="match status" value="1"/>
</dbReference>
<feature type="domain" description="Phosphatidic acid phosphatase type 2/haloperoxidase" evidence="2">
    <location>
        <begin position="372"/>
        <end position="466"/>
    </location>
</feature>
<keyword evidence="4" id="KW-1185">Reference proteome</keyword>
<dbReference type="Pfam" id="PF01569">
    <property type="entry name" value="PAP2"/>
    <property type="match status" value="1"/>
</dbReference>
<reference evidence="3 4" key="1">
    <citation type="submission" date="2019-07" db="EMBL/GenBank/DDBJ databases">
        <title>Whole genome shotgun sequence of Adhaeribacter aerolatus NBRC 106133.</title>
        <authorList>
            <person name="Hosoyama A."/>
            <person name="Uohara A."/>
            <person name="Ohji S."/>
            <person name="Ichikawa N."/>
        </authorList>
    </citation>
    <scope>NUCLEOTIDE SEQUENCE [LARGE SCALE GENOMIC DNA]</scope>
    <source>
        <strain evidence="3 4">NBRC 106133</strain>
    </source>
</reference>
<dbReference type="InterPro" id="IPR052559">
    <property type="entry name" value="V-haloperoxidase"/>
</dbReference>
<gene>
    <name evidence="3" type="ORF">AAE02nite_18010</name>
</gene>
<accession>A0A512AX98</accession>
<dbReference type="EMBL" id="BJYS01000012">
    <property type="protein sequence ID" value="GEO04137.1"/>
    <property type="molecule type" value="Genomic_DNA"/>
</dbReference>